<protein>
    <submittedName>
        <fullName evidence="2">Uncharacterized protein</fullName>
    </submittedName>
</protein>
<keyword evidence="3" id="KW-1185">Reference proteome</keyword>
<organism evidence="2 3">
    <name type="scientific">Protopolystoma xenopodis</name>
    <dbReference type="NCBI Taxonomy" id="117903"/>
    <lineage>
        <taxon>Eukaryota</taxon>
        <taxon>Metazoa</taxon>
        <taxon>Spiralia</taxon>
        <taxon>Lophotrochozoa</taxon>
        <taxon>Platyhelminthes</taxon>
        <taxon>Monogenea</taxon>
        <taxon>Polyopisthocotylea</taxon>
        <taxon>Polystomatidea</taxon>
        <taxon>Polystomatidae</taxon>
        <taxon>Protopolystoma</taxon>
    </lineage>
</organism>
<feature type="region of interest" description="Disordered" evidence="1">
    <location>
        <begin position="18"/>
        <end position="37"/>
    </location>
</feature>
<gene>
    <name evidence="2" type="ORF">PXEA_LOCUS25186</name>
</gene>
<dbReference type="Proteomes" id="UP000784294">
    <property type="component" value="Unassembled WGS sequence"/>
</dbReference>
<reference evidence="2" key="1">
    <citation type="submission" date="2018-11" db="EMBL/GenBank/DDBJ databases">
        <authorList>
            <consortium name="Pathogen Informatics"/>
        </authorList>
    </citation>
    <scope>NUCLEOTIDE SEQUENCE</scope>
</reference>
<evidence type="ECO:0000256" key="1">
    <source>
        <dbReference type="SAM" id="MobiDB-lite"/>
    </source>
</evidence>
<dbReference type="EMBL" id="CAAALY010125923">
    <property type="protein sequence ID" value="VEL31746.1"/>
    <property type="molecule type" value="Genomic_DNA"/>
</dbReference>
<name>A0A3S5AAD2_9PLAT</name>
<proteinExistence type="predicted"/>
<accession>A0A3S5AAD2</accession>
<comment type="caution">
    <text evidence="2">The sequence shown here is derived from an EMBL/GenBank/DDBJ whole genome shotgun (WGS) entry which is preliminary data.</text>
</comment>
<feature type="compositionally biased region" description="Polar residues" evidence="1">
    <location>
        <begin position="21"/>
        <end position="37"/>
    </location>
</feature>
<evidence type="ECO:0000313" key="3">
    <source>
        <dbReference type="Proteomes" id="UP000784294"/>
    </source>
</evidence>
<evidence type="ECO:0000313" key="2">
    <source>
        <dbReference type="EMBL" id="VEL31746.1"/>
    </source>
</evidence>
<feature type="region of interest" description="Disordered" evidence="1">
    <location>
        <begin position="129"/>
        <end position="157"/>
    </location>
</feature>
<dbReference type="AlphaFoldDB" id="A0A3S5AAD2"/>
<sequence>MNFTGNASSAIPQPHLAASLAPTSTGNHSSHVSTSWHATPSLGSISRWAERLSSVARRTTTTVVVTTAAPASSISASIPPSLTTSPSSADNVVHTVESEITRLPATSDSRKALGSVDISLRGCTSPHLGQQRKATKLGPFHQADANQEDSSGEILSSSKITDTANVAQCLDIDGDNF</sequence>